<dbReference type="GO" id="GO:0004252">
    <property type="term" value="F:serine-type endopeptidase activity"/>
    <property type="evidence" value="ECO:0007669"/>
    <property type="project" value="InterPro"/>
</dbReference>
<keyword evidence="4" id="KW-0378">Hydrolase</keyword>
<organism evidence="7">
    <name type="scientific">Cyprideis torosa</name>
    <dbReference type="NCBI Taxonomy" id="163714"/>
    <lineage>
        <taxon>Eukaryota</taxon>
        <taxon>Metazoa</taxon>
        <taxon>Ecdysozoa</taxon>
        <taxon>Arthropoda</taxon>
        <taxon>Crustacea</taxon>
        <taxon>Oligostraca</taxon>
        <taxon>Ostracoda</taxon>
        <taxon>Podocopa</taxon>
        <taxon>Podocopida</taxon>
        <taxon>Cytherocopina</taxon>
        <taxon>Cytheroidea</taxon>
        <taxon>Cytherideidae</taxon>
        <taxon>Cyprideis</taxon>
    </lineage>
</organism>
<dbReference type="OrthoDB" id="6353876at2759"/>
<dbReference type="AlphaFoldDB" id="A0A7R8W524"/>
<dbReference type="InterPro" id="IPR001254">
    <property type="entry name" value="Trypsin_dom"/>
</dbReference>
<dbReference type="PROSITE" id="PS50240">
    <property type="entry name" value="TRYPSIN_DOM"/>
    <property type="match status" value="1"/>
</dbReference>
<evidence type="ECO:0000256" key="2">
    <source>
        <dbReference type="ARBA" id="ARBA00022525"/>
    </source>
</evidence>
<dbReference type="GO" id="GO:0006508">
    <property type="term" value="P:proteolysis"/>
    <property type="evidence" value="ECO:0007669"/>
    <property type="project" value="UniProtKB-KW"/>
</dbReference>
<dbReference type="PANTHER" id="PTHR24252">
    <property type="entry name" value="ACROSIN-RELATED"/>
    <property type="match status" value="1"/>
</dbReference>
<accession>A0A7R8W524</accession>
<dbReference type="GO" id="GO:0005576">
    <property type="term" value="C:extracellular region"/>
    <property type="evidence" value="ECO:0007669"/>
    <property type="project" value="UniProtKB-SubCell"/>
</dbReference>
<keyword evidence="3" id="KW-0645">Protease</keyword>
<dbReference type="PROSITE" id="PS00135">
    <property type="entry name" value="TRYPSIN_SER"/>
    <property type="match status" value="1"/>
</dbReference>
<keyword evidence="5" id="KW-0720">Serine protease</keyword>
<dbReference type="InterPro" id="IPR018114">
    <property type="entry name" value="TRYPSIN_HIS"/>
</dbReference>
<dbReference type="PANTHER" id="PTHR24252:SF7">
    <property type="entry name" value="HYALIN"/>
    <property type="match status" value="1"/>
</dbReference>
<dbReference type="SUPFAM" id="SSF50494">
    <property type="entry name" value="Trypsin-like serine proteases"/>
    <property type="match status" value="1"/>
</dbReference>
<dbReference type="InterPro" id="IPR033116">
    <property type="entry name" value="TRYPSIN_SER"/>
</dbReference>
<dbReference type="CDD" id="cd00190">
    <property type="entry name" value="Tryp_SPc"/>
    <property type="match status" value="1"/>
</dbReference>
<dbReference type="FunFam" id="2.40.10.10:FF:000015">
    <property type="entry name" value="Atrial natriuretic peptide-converting enzyme"/>
    <property type="match status" value="1"/>
</dbReference>
<sequence>MWTVVILSWCFLQLAQSLNLAKVPCGQVPISKNAFKIVGGTNTVRGQVPYIASLRYTRAGNSFHICGGTVINEKYILTAAHCVAGKLGNGLEVAIQEYNIREDEKDPVEEIIEIDQIFAHPDFRAFGRRIENDIALLKLKTDINFNDYVQPACLPDNNDNQFEGQTVTVSGWGATKEGGKSSNILQTLDLRAISKAACAFTLGIVLNIRESHMCASGSFWGGEDPCQGDSGGPLVLSNPDITVVGVVSAGVGCARPFFPGLYSRVSFFVPWIRQTLVENGDLA</sequence>
<evidence type="ECO:0000256" key="1">
    <source>
        <dbReference type="ARBA" id="ARBA00004613"/>
    </source>
</evidence>
<protein>
    <submittedName>
        <fullName evidence="7">Uncharacterized protein</fullName>
    </submittedName>
</protein>
<dbReference type="Gene3D" id="2.40.10.10">
    <property type="entry name" value="Trypsin-like serine proteases"/>
    <property type="match status" value="1"/>
</dbReference>
<evidence type="ECO:0000256" key="5">
    <source>
        <dbReference type="ARBA" id="ARBA00022825"/>
    </source>
</evidence>
<dbReference type="PRINTS" id="PR00722">
    <property type="entry name" value="CHYMOTRYPSIN"/>
</dbReference>
<dbReference type="InterPro" id="IPR001314">
    <property type="entry name" value="Peptidase_S1A"/>
</dbReference>
<evidence type="ECO:0000256" key="3">
    <source>
        <dbReference type="ARBA" id="ARBA00022670"/>
    </source>
</evidence>
<keyword evidence="2" id="KW-0964">Secreted</keyword>
<evidence type="ECO:0000313" key="7">
    <source>
        <dbReference type="EMBL" id="CAD7222683.1"/>
    </source>
</evidence>
<gene>
    <name evidence="7" type="ORF">CTOB1V02_LOCUS684</name>
</gene>
<proteinExistence type="predicted"/>
<dbReference type="Pfam" id="PF00089">
    <property type="entry name" value="Trypsin"/>
    <property type="match status" value="1"/>
</dbReference>
<dbReference type="PROSITE" id="PS00134">
    <property type="entry name" value="TRYPSIN_HIS"/>
    <property type="match status" value="1"/>
</dbReference>
<dbReference type="InterPro" id="IPR009003">
    <property type="entry name" value="Peptidase_S1_PA"/>
</dbReference>
<dbReference type="InterPro" id="IPR043504">
    <property type="entry name" value="Peptidase_S1_PA_chymotrypsin"/>
</dbReference>
<dbReference type="EMBL" id="OB660091">
    <property type="protein sequence ID" value="CAD7222683.1"/>
    <property type="molecule type" value="Genomic_DNA"/>
</dbReference>
<evidence type="ECO:0000256" key="4">
    <source>
        <dbReference type="ARBA" id="ARBA00022801"/>
    </source>
</evidence>
<name>A0A7R8W524_9CRUS</name>
<keyword evidence="6" id="KW-1015">Disulfide bond</keyword>
<comment type="subcellular location">
    <subcellularLocation>
        <location evidence="1">Secreted</location>
    </subcellularLocation>
</comment>
<dbReference type="SMART" id="SM00020">
    <property type="entry name" value="Tryp_SPc"/>
    <property type="match status" value="1"/>
</dbReference>
<reference evidence="7" key="1">
    <citation type="submission" date="2020-11" db="EMBL/GenBank/DDBJ databases">
        <authorList>
            <person name="Tran Van P."/>
        </authorList>
    </citation>
    <scope>NUCLEOTIDE SEQUENCE</scope>
</reference>
<evidence type="ECO:0000256" key="6">
    <source>
        <dbReference type="ARBA" id="ARBA00023157"/>
    </source>
</evidence>